<dbReference type="EMBL" id="JH600070">
    <property type="protein sequence ID" value="EIJ41467.1"/>
    <property type="molecule type" value="Genomic_DNA"/>
</dbReference>
<dbReference type="GO" id="GO:0016020">
    <property type="term" value="C:membrane"/>
    <property type="evidence" value="ECO:0007669"/>
    <property type="project" value="UniProtKB-SubCell"/>
</dbReference>
<comment type="subcellular location">
    <subcellularLocation>
        <location evidence="1">Membrane</location>
    </subcellularLocation>
</comment>
<evidence type="ECO:0000313" key="8">
    <source>
        <dbReference type="EMBL" id="EIJ41467.1"/>
    </source>
</evidence>
<dbReference type="Gene3D" id="3.40.50.300">
    <property type="entry name" value="P-loop containing nucleotide triphosphate hydrolases"/>
    <property type="match status" value="1"/>
</dbReference>
<dbReference type="eggNOG" id="COG0699">
    <property type="taxonomic scope" value="Bacteria"/>
</dbReference>
<evidence type="ECO:0000256" key="5">
    <source>
        <dbReference type="ARBA" id="ARBA00023136"/>
    </source>
</evidence>
<dbReference type="GO" id="GO:0008053">
    <property type="term" value="P:mitochondrial fusion"/>
    <property type="evidence" value="ECO:0007669"/>
    <property type="project" value="TreeGrafter"/>
</dbReference>
<sequence length="470" mass="53399">MADIYVEERLKKLESHLLEENDVLSDIVQIFRELDNVGYELGILNETESYANHVSWWPMISILGTFSAGKSSFINAYVGHTLQRTGNHAVDDKFTVLCFSGENTSTTLPGIALDADPRFPFYQISKEIQDVLAQDGRRIDAYLQLKTCPSEKVRGKILIDSPGFDADSQRTSTLKITKHIINLSDLVLVFFDARHPEPGAMQDTLKHLVTDTISRPDSNKFLYVLNQIDVTAREDNPEEVVAAWQRALAQSGLTAGRFYRIYNPEAAIPIENPTVRARFESKRDEDMAEINNRMEQVGIERTYRIISMLEQTAKDIEHTIVPQLRHWIKDWRSKTMRIDFAIVVAFALLLTVIYGTTQPDLSLLQNLGSWGWTAVISVLLILFITLHIKVSGWIARKTVQKIEASMPDNRIREALLKGFAKNICHIRITNEPYHWGLSLQKKLAKVLGATNSYVQKLNDRFTNPSGRNKA</sequence>
<dbReference type="GO" id="GO:0003924">
    <property type="term" value="F:GTPase activity"/>
    <property type="evidence" value="ECO:0007669"/>
    <property type="project" value="InterPro"/>
</dbReference>
<keyword evidence="3" id="KW-0378">Hydrolase</keyword>
<accession>I3CCX4</accession>
<keyword evidence="2" id="KW-0547">Nucleotide-binding</keyword>
<dbReference type="OrthoDB" id="8541181at2"/>
<feature type="transmembrane region" description="Helical" evidence="6">
    <location>
        <begin position="338"/>
        <end position="357"/>
    </location>
</feature>
<protein>
    <submittedName>
        <fullName evidence="8">Dynamin family protein</fullName>
    </submittedName>
</protein>
<dbReference type="SUPFAM" id="SSF52540">
    <property type="entry name" value="P-loop containing nucleoside triphosphate hydrolases"/>
    <property type="match status" value="1"/>
</dbReference>
<evidence type="ECO:0000259" key="7">
    <source>
        <dbReference type="Pfam" id="PF00350"/>
    </source>
</evidence>
<dbReference type="InterPro" id="IPR027417">
    <property type="entry name" value="P-loop_NTPase"/>
</dbReference>
<dbReference type="InterPro" id="IPR027094">
    <property type="entry name" value="Mitofusin_fam"/>
</dbReference>
<feature type="transmembrane region" description="Helical" evidence="6">
    <location>
        <begin position="369"/>
        <end position="388"/>
    </location>
</feature>
<proteinExistence type="predicted"/>
<evidence type="ECO:0000256" key="3">
    <source>
        <dbReference type="ARBA" id="ARBA00022801"/>
    </source>
</evidence>
<dbReference type="AlphaFoldDB" id="I3CCX4"/>
<dbReference type="Pfam" id="PF00350">
    <property type="entry name" value="Dynamin_N"/>
    <property type="match status" value="1"/>
</dbReference>
<organism evidence="8 9">
    <name type="scientific">Beggiatoa alba B18LD</name>
    <dbReference type="NCBI Taxonomy" id="395493"/>
    <lineage>
        <taxon>Bacteria</taxon>
        <taxon>Pseudomonadati</taxon>
        <taxon>Pseudomonadota</taxon>
        <taxon>Gammaproteobacteria</taxon>
        <taxon>Thiotrichales</taxon>
        <taxon>Thiotrichaceae</taxon>
        <taxon>Beggiatoa</taxon>
    </lineage>
</organism>
<keyword evidence="9" id="KW-1185">Reference proteome</keyword>
<dbReference type="RefSeq" id="WP_002683451.1">
    <property type="nucleotide sequence ID" value="NZ_JH600070.1"/>
</dbReference>
<evidence type="ECO:0000313" key="9">
    <source>
        <dbReference type="Proteomes" id="UP000005744"/>
    </source>
</evidence>
<dbReference type="Proteomes" id="UP000005744">
    <property type="component" value="Unassembled WGS sequence"/>
</dbReference>
<dbReference type="GO" id="GO:0005525">
    <property type="term" value="F:GTP binding"/>
    <property type="evidence" value="ECO:0007669"/>
    <property type="project" value="UniProtKB-KW"/>
</dbReference>
<keyword evidence="6" id="KW-0812">Transmembrane</keyword>
<dbReference type="InterPro" id="IPR045063">
    <property type="entry name" value="Dynamin_N"/>
</dbReference>
<dbReference type="PANTHER" id="PTHR10465:SF0">
    <property type="entry name" value="SARCALUMENIN"/>
    <property type="match status" value="1"/>
</dbReference>
<dbReference type="STRING" id="395493.BegalDRAFT_0549"/>
<name>I3CCX4_9GAMM</name>
<evidence type="ECO:0000256" key="6">
    <source>
        <dbReference type="SAM" id="Phobius"/>
    </source>
</evidence>
<dbReference type="PANTHER" id="PTHR10465">
    <property type="entry name" value="TRANSMEMBRANE GTPASE FZO1"/>
    <property type="match status" value="1"/>
</dbReference>
<evidence type="ECO:0000256" key="1">
    <source>
        <dbReference type="ARBA" id="ARBA00004370"/>
    </source>
</evidence>
<keyword evidence="5 6" id="KW-0472">Membrane</keyword>
<keyword evidence="4" id="KW-0342">GTP-binding</keyword>
<reference evidence="8 9" key="1">
    <citation type="submission" date="2011-11" db="EMBL/GenBank/DDBJ databases">
        <title>Improved High-Quality Draft sequence of Beggiatoa alba B18lD.</title>
        <authorList>
            <consortium name="US DOE Joint Genome Institute"/>
            <person name="Lucas S."/>
            <person name="Han J."/>
            <person name="Lapidus A."/>
            <person name="Cheng J.-F."/>
            <person name="Goodwin L."/>
            <person name="Pitluck S."/>
            <person name="Peters L."/>
            <person name="Mikhailova N."/>
            <person name="Held B."/>
            <person name="Detter J.C."/>
            <person name="Han C."/>
            <person name="Tapia R."/>
            <person name="Land M."/>
            <person name="Hauser L."/>
            <person name="Kyrpides N."/>
            <person name="Ivanova N."/>
            <person name="Pagani I."/>
            <person name="Samuel K."/>
            <person name="Teske A."/>
            <person name="Mueller J."/>
            <person name="Woyke T."/>
        </authorList>
    </citation>
    <scope>NUCLEOTIDE SEQUENCE [LARGE SCALE GENOMIC DNA]</scope>
    <source>
        <strain evidence="8 9">B18LD</strain>
    </source>
</reference>
<evidence type="ECO:0000256" key="4">
    <source>
        <dbReference type="ARBA" id="ARBA00023134"/>
    </source>
</evidence>
<feature type="domain" description="Dynamin N-terminal" evidence="7">
    <location>
        <begin position="60"/>
        <end position="226"/>
    </location>
</feature>
<dbReference type="HOGENOM" id="CLU_533095_0_0_6"/>
<gene>
    <name evidence="8" type="ORF">BegalDRAFT_0549</name>
</gene>
<keyword evidence="6" id="KW-1133">Transmembrane helix</keyword>
<evidence type="ECO:0000256" key="2">
    <source>
        <dbReference type="ARBA" id="ARBA00022741"/>
    </source>
</evidence>